<keyword evidence="2" id="KW-0326">Glycosidase</keyword>
<name>A0A9Q1LU05_9SOLA</name>
<dbReference type="Gene3D" id="2.60.120.260">
    <property type="entry name" value="Galactose-binding domain-like"/>
    <property type="match status" value="1"/>
</dbReference>
<dbReference type="AlphaFoldDB" id="A0A9Q1LU05"/>
<feature type="domain" description="Beta-galactosidase galactose-binding" evidence="4">
    <location>
        <begin position="161"/>
        <end position="213"/>
    </location>
</feature>
<gene>
    <name evidence="5" type="ORF">K7X08_016749</name>
</gene>
<evidence type="ECO:0000256" key="2">
    <source>
        <dbReference type="ARBA" id="ARBA00023295"/>
    </source>
</evidence>
<reference evidence="6" key="1">
    <citation type="journal article" date="2023" name="Proc. Natl. Acad. Sci. U.S.A.">
        <title>Genomic and structural basis for evolution of tropane alkaloid biosynthesis.</title>
        <authorList>
            <person name="Wanga Y.-J."/>
            <person name="Taina T."/>
            <person name="Yua J.-Y."/>
            <person name="Lia J."/>
            <person name="Xua B."/>
            <person name="Chenc J."/>
            <person name="D'Auriad J.C."/>
            <person name="Huanga J.-P."/>
            <person name="Huanga S.-X."/>
        </authorList>
    </citation>
    <scope>NUCLEOTIDE SEQUENCE [LARGE SCALE GENOMIC DNA]</scope>
    <source>
        <strain evidence="6">cv. KIB-2019</strain>
    </source>
</reference>
<proteinExistence type="predicted"/>
<evidence type="ECO:0000313" key="6">
    <source>
        <dbReference type="Proteomes" id="UP001152561"/>
    </source>
</evidence>
<dbReference type="GO" id="GO:0004553">
    <property type="term" value="F:hydrolase activity, hydrolyzing O-glycosyl compounds"/>
    <property type="evidence" value="ECO:0007669"/>
    <property type="project" value="InterPro"/>
</dbReference>
<protein>
    <recommendedName>
        <fullName evidence="4">Beta-galactosidase galactose-binding domain-containing protein</fullName>
    </recommendedName>
</protein>
<feature type="region of interest" description="Disordered" evidence="3">
    <location>
        <begin position="1"/>
        <end position="26"/>
    </location>
</feature>
<dbReference type="InterPro" id="IPR008979">
    <property type="entry name" value="Galactose-bd-like_sf"/>
</dbReference>
<dbReference type="Pfam" id="PF21467">
    <property type="entry name" value="BetaGal_gal-bd"/>
    <property type="match status" value="1"/>
</dbReference>
<evidence type="ECO:0000256" key="3">
    <source>
        <dbReference type="SAM" id="MobiDB-lite"/>
    </source>
</evidence>
<accession>A0A9Q1LU05</accession>
<dbReference type="PANTHER" id="PTHR23421">
    <property type="entry name" value="BETA-GALACTOSIDASE RELATED"/>
    <property type="match status" value="1"/>
</dbReference>
<keyword evidence="6" id="KW-1185">Reference proteome</keyword>
<comment type="caution">
    <text evidence="5">The sequence shown here is derived from an EMBL/GenBank/DDBJ whole genome shotgun (WGS) entry which is preliminary data.</text>
</comment>
<dbReference type="InterPro" id="IPR048913">
    <property type="entry name" value="BetaGal_gal-bd"/>
</dbReference>
<keyword evidence="1" id="KW-0378">Hydrolase</keyword>
<dbReference type="Proteomes" id="UP001152561">
    <property type="component" value="Unassembled WGS sequence"/>
</dbReference>
<evidence type="ECO:0000313" key="5">
    <source>
        <dbReference type="EMBL" id="KAJ8541883.1"/>
    </source>
</evidence>
<dbReference type="GO" id="GO:0005975">
    <property type="term" value="P:carbohydrate metabolic process"/>
    <property type="evidence" value="ECO:0007669"/>
    <property type="project" value="InterPro"/>
</dbReference>
<evidence type="ECO:0000256" key="1">
    <source>
        <dbReference type="ARBA" id="ARBA00022801"/>
    </source>
</evidence>
<dbReference type="FunFam" id="2.60.120.260:FF:000037">
    <property type="entry name" value="Beta-galactosidase"/>
    <property type="match status" value="1"/>
</dbReference>
<sequence>MIPVGGGLSWQSYNEETPSPDDSDTLSANGLLEQINITRDSSDYLWYMTNVNIGSDEGFLRNGKVHFLTVMSVGHAMHVFINGQLSVNIFQNVGLHFETWNTGVLGPVTLSGLNEGTRDLTIQRWSYKVGLKGESLSLHTFSGGSSVEWVEGSILAQKQPLTWYKATFDAPEGNNPLALGMGSMGKGQVWVNGDGVGRHWPGYIAKGHYGKCNYAGMYTEKKCQTNCGSLLKDGKEFLQFLATFEGIMDYTEFPSLFIG</sequence>
<evidence type="ECO:0000259" key="4">
    <source>
        <dbReference type="Pfam" id="PF21467"/>
    </source>
</evidence>
<dbReference type="PRINTS" id="PR00742">
    <property type="entry name" value="GLHYDRLASE35"/>
</dbReference>
<dbReference type="OrthoDB" id="1657402at2759"/>
<dbReference type="EMBL" id="JAJAGQ010000015">
    <property type="protein sequence ID" value="KAJ8541883.1"/>
    <property type="molecule type" value="Genomic_DNA"/>
</dbReference>
<dbReference type="SUPFAM" id="SSF49785">
    <property type="entry name" value="Galactose-binding domain-like"/>
    <property type="match status" value="2"/>
</dbReference>
<organism evidence="5 6">
    <name type="scientific">Anisodus acutangulus</name>
    <dbReference type="NCBI Taxonomy" id="402998"/>
    <lineage>
        <taxon>Eukaryota</taxon>
        <taxon>Viridiplantae</taxon>
        <taxon>Streptophyta</taxon>
        <taxon>Embryophyta</taxon>
        <taxon>Tracheophyta</taxon>
        <taxon>Spermatophyta</taxon>
        <taxon>Magnoliopsida</taxon>
        <taxon>eudicotyledons</taxon>
        <taxon>Gunneridae</taxon>
        <taxon>Pentapetalae</taxon>
        <taxon>asterids</taxon>
        <taxon>lamiids</taxon>
        <taxon>Solanales</taxon>
        <taxon>Solanaceae</taxon>
        <taxon>Solanoideae</taxon>
        <taxon>Hyoscyameae</taxon>
        <taxon>Anisodus</taxon>
    </lineage>
</organism>
<dbReference type="InterPro" id="IPR001944">
    <property type="entry name" value="Glycoside_Hdrlase_35"/>
</dbReference>